<dbReference type="AlphaFoldDB" id="A0A1M5K478"/>
<reference evidence="2 3" key="1">
    <citation type="submission" date="2016-11" db="EMBL/GenBank/DDBJ databases">
        <authorList>
            <person name="Jaros S."/>
            <person name="Januszkiewicz K."/>
            <person name="Wedrychowicz H."/>
        </authorList>
    </citation>
    <scope>NUCLEOTIDE SEQUENCE [LARGE SCALE GENOMIC DNA]</scope>
    <source>
        <strain evidence="2 3">GAS242</strain>
    </source>
</reference>
<dbReference type="GO" id="GO:0008168">
    <property type="term" value="F:methyltransferase activity"/>
    <property type="evidence" value="ECO:0007669"/>
    <property type="project" value="UniProtKB-KW"/>
</dbReference>
<evidence type="ECO:0000313" key="3">
    <source>
        <dbReference type="Proteomes" id="UP000190675"/>
    </source>
</evidence>
<proteinExistence type="predicted"/>
<dbReference type="Gene3D" id="3.40.50.150">
    <property type="entry name" value="Vaccinia Virus protein VP39"/>
    <property type="match status" value="1"/>
</dbReference>
<dbReference type="Proteomes" id="UP000190675">
    <property type="component" value="Chromosome I"/>
</dbReference>
<dbReference type="InterPro" id="IPR041698">
    <property type="entry name" value="Methyltransf_25"/>
</dbReference>
<name>A0A1M5K478_9BRAD</name>
<dbReference type="RefSeq" id="WP_079566333.1">
    <property type="nucleotide sequence ID" value="NZ_LT670818.1"/>
</dbReference>
<dbReference type="Pfam" id="PF13649">
    <property type="entry name" value="Methyltransf_25"/>
    <property type="match status" value="1"/>
</dbReference>
<keyword evidence="2" id="KW-0808">Transferase</keyword>
<sequence>MNDPSRRDHWQNVYTAKSENQVSWFEETPALSLELIGLAGAVPGSGIIDIGGGASRLVDRLVSQGYEDVTVLDLSAAALASARSRVGDKAKRVTWIVADVTAWEPSRSYDIWHDRAAFHFLTDPRDQAAYLARLRLALRPGGYAIIGTFAPDGPERCSGLLVSRYDASSLAATLGSGFEVIDTRPQEHVTPWGATQKFRFTTFRREPG</sequence>
<dbReference type="SUPFAM" id="SSF53335">
    <property type="entry name" value="S-adenosyl-L-methionine-dependent methyltransferases"/>
    <property type="match status" value="1"/>
</dbReference>
<feature type="domain" description="Methyltransferase" evidence="1">
    <location>
        <begin position="47"/>
        <end position="142"/>
    </location>
</feature>
<protein>
    <submittedName>
        <fullName evidence="2">Methyltransferase domain-containing protein</fullName>
    </submittedName>
</protein>
<keyword evidence="2" id="KW-0489">Methyltransferase</keyword>
<dbReference type="GO" id="GO:0032259">
    <property type="term" value="P:methylation"/>
    <property type="evidence" value="ECO:0007669"/>
    <property type="project" value="UniProtKB-KW"/>
</dbReference>
<accession>A0A1M5K478</accession>
<dbReference type="EMBL" id="LT670818">
    <property type="protein sequence ID" value="SHG47083.1"/>
    <property type="molecule type" value="Genomic_DNA"/>
</dbReference>
<gene>
    <name evidence="2" type="ORF">SAMN05444169_2624</name>
</gene>
<evidence type="ECO:0000259" key="1">
    <source>
        <dbReference type="Pfam" id="PF13649"/>
    </source>
</evidence>
<dbReference type="InterPro" id="IPR029063">
    <property type="entry name" value="SAM-dependent_MTases_sf"/>
</dbReference>
<organism evidence="2 3">
    <name type="scientific">Bradyrhizobium erythrophlei</name>
    <dbReference type="NCBI Taxonomy" id="1437360"/>
    <lineage>
        <taxon>Bacteria</taxon>
        <taxon>Pseudomonadati</taxon>
        <taxon>Pseudomonadota</taxon>
        <taxon>Alphaproteobacteria</taxon>
        <taxon>Hyphomicrobiales</taxon>
        <taxon>Nitrobacteraceae</taxon>
        <taxon>Bradyrhizobium</taxon>
    </lineage>
</organism>
<dbReference type="OrthoDB" id="9788660at2"/>
<dbReference type="PANTHER" id="PTHR12843:SF5">
    <property type="entry name" value="EEF1A LYSINE METHYLTRANSFERASE 2"/>
    <property type="match status" value="1"/>
</dbReference>
<dbReference type="PANTHER" id="PTHR12843">
    <property type="entry name" value="PROTEIN-LYSINE N-METHYLTRANSFERASE METTL10"/>
    <property type="match status" value="1"/>
</dbReference>
<evidence type="ECO:0000313" key="2">
    <source>
        <dbReference type="EMBL" id="SHG47083.1"/>
    </source>
</evidence>